<evidence type="ECO:0000256" key="1">
    <source>
        <dbReference type="ARBA" id="ARBA00001936"/>
    </source>
</evidence>
<protein>
    <submittedName>
        <fullName evidence="14">N-acetyllactosaminide alpha-1,3-galactosyltransferase-like 1</fullName>
    </submittedName>
</protein>
<evidence type="ECO:0000313" key="14">
    <source>
        <dbReference type="RefSeq" id="XP_012929014.1"/>
    </source>
</evidence>
<name>A0AAX6QYW1_HETGA</name>
<evidence type="ECO:0000256" key="8">
    <source>
        <dbReference type="ARBA" id="ARBA00022989"/>
    </source>
</evidence>
<evidence type="ECO:0000256" key="4">
    <source>
        <dbReference type="ARBA" id="ARBA00022676"/>
    </source>
</evidence>
<evidence type="ECO:0000313" key="13">
    <source>
        <dbReference type="Proteomes" id="UP000694906"/>
    </source>
</evidence>
<comment type="cofactor">
    <cofactor evidence="1">
        <name>Mn(2+)</name>
        <dbReference type="ChEBI" id="CHEBI:29035"/>
    </cofactor>
</comment>
<comment type="subcellular location">
    <subcellularLocation>
        <location evidence="2">Membrane</location>
        <topology evidence="2">Single-pass type II membrane protein</topology>
    </subcellularLocation>
</comment>
<keyword evidence="13" id="KW-1185">Reference proteome</keyword>
<keyword evidence="6" id="KW-0812">Transmembrane</keyword>
<dbReference type="InterPro" id="IPR005076">
    <property type="entry name" value="Glyco_trans_6"/>
</dbReference>
<proteinExistence type="inferred from homology"/>
<reference evidence="14" key="1">
    <citation type="submission" date="2025-08" db="UniProtKB">
        <authorList>
            <consortium name="RefSeq"/>
        </authorList>
    </citation>
    <scope>IDENTIFICATION</scope>
</reference>
<keyword evidence="9" id="KW-0472">Membrane</keyword>
<accession>A0AAX6QYW1</accession>
<keyword evidence="8" id="KW-1133">Transmembrane helix</keyword>
<sequence>MLEESAPTRKLDPQAYPATNSQERIPSGTRMWKKGSPQSHGTRRPPKGVAKNQWMVNVVLVSEAQGDIKLKLQKLEGFAGMNANQLLEVATKVSVNQDQDDWQEESKVEAFPICMEKSSEVAQISCFGIPVTIGSDNGPAFVEEVVQLVVKGLKVGRRSRWTLCEGRQPEILEDVPDPSGGDGVPHGYESVRLLEGRCGSLPQYGMRPSSHFWNDQVEEPQLSAWFNPKKCPDVITTTDWLAPVIWEGTYDRQILEAYYKKLNITTGLAVCAYGKFRDQYLIQFIKSADKHFMVGFRVIFYILIGDLIELRYVEVGPHRTFKVLPLLDHETWQGTDLRCMNSLDIYIIDYIQHKVNFLFTMTINKIFKYDFGVETLGRSVAQLHAWWYFKNTQDFPYERRASSAAFMPFEKGDFYYHHAILGATPHEVLTLIKQYLIGNTHDITNELTSTYESHLNKYFFVNKPTQLLSPEYNWDPNFKIPPQIKHVKIVWLPEMF</sequence>
<dbReference type="GeneID" id="106007531"/>
<feature type="binding site" evidence="11">
    <location>
        <position position="475"/>
    </location>
    <ligand>
        <name>an alpha-L-fucosyl-(1-&gt;2)-beta-D-galactosyl derivative</name>
        <dbReference type="ChEBI" id="CHEBI:140327"/>
    </ligand>
</feature>
<dbReference type="GO" id="GO:0005975">
    <property type="term" value="P:carbohydrate metabolic process"/>
    <property type="evidence" value="ECO:0007669"/>
    <property type="project" value="InterPro"/>
</dbReference>
<evidence type="ECO:0000256" key="10">
    <source>
        <dbReference type="PIRSR" id="PIRSR605076-1"/>
    </source>
</evidence>
<feature type="active site" description="Nucleophile" evidence="10">
    <location>
        <position position="452"/>
    </location>
</feature>
<dbReference type="InterPro" id="IPR029044">
    <property type="entry name" value="Nucleotide-diphossugar_trans"/>
</dbReference>
<feature type="binding site" evidence="11">
    <location>
        <position position="384"/>
    </location>
    <ligand>
        <name>an alpha-L-fucosyl-(1-&gt;2)-beta-D-galactosyl derivative</name>
        <dbReference type="ChEBI" id="CHEBI:140327"/>
    </ligand>
</feature>
<feature type="binding site" evidence="11">
    <location>
        <position position="276"/>
    </location>
    <ligand>
        <name>UDP-N-acetyl-alpha-D-galactosamine</name>
        <dbReference type="ChEBI" id="CHEBI:67138"/>
    </ligand>
</feature>
<feature type="compositionally biased region" description="Basic and acidic residues" evidence="12">
    <location>
        <begin position="1"/>
        <end position="12"/>
    </location>
</feature>
<dbReference type="Proteomes" id="UP000694906">
    <property type="component" value="Unplaced"/>
</dbReference>
<keyword evidence="4" id="KW-0328">Glycosyltransferase</keyword>
<dbReference type="PANTHER" id="PTHR10462">
    <property type="entry name" value="GLYCOSYLTRANSFERASE-RELATED"/>
    <property type="match status" value="1"/>
</dbReference>
<dbReference type="PANTHER" id="PTHR10462:SF46">
    <property type="entry name" value="N-ACETYLLACTOSAMINIDE ALPHA-1,3-GALACTOSYLTRANSFERASE-LIKE 1"/>
    <property type="match status" value="1"/>
</dbReference>
<organism evidence="13 14">
    <name type="scientific">Heterocephalus glaber</name>
    <name type="common">Naked mole rat</name>
    <dbReference type="NCBI Taxonomy" id="10181"/>
    <lineage>
        <taxon>Eukaryota</taxon>
        <taxon>Metazoa</taxon>
        <taxon>Chordata</taxon>
        <taxon>Craniata</taxon>
        <taxon>Vertebrata</taxon>
        <taxon>Euteleostomi</taxon>
        <taxon>Mammalia</taxon>
        <taxon>Eutheria</taxon>
        <taxon>Euarchontoglires</taxon>
        <taxon>Glires</taxon>
        <taxon>Rodentia</taxon>
        <taxon>Hystricomorpha</taxon>
        <taxon>Bathyergidae</taxon>
        <taxon>Heterocephalus</taxon>
    </lineage>
</organism>
<feature type="region of interest" description="Disordered" evidence="12">
    <location>
        <begin position="1"/>
        <end position="48"/>
    </location>
</feature>
<keyword evidence="5" id="KW-0808">Transferase</keyword>
<evidence type="ECO:0000256" key="11">
    <source>
        <dbReference type="PIRSR" id="PIRSR605076-2"/>
    </source>
</evidence>
<dbReference type="GO" id="GO:0031982">
    <property type="term" value="C:vesicle"/>
    <property type="evidence" value="ECO:0007669"/>
    <property type="project" value="TreeGrafter"/>
</dbReference>
<evidence type="ECO:0000256" key="3">
    <source>
        <dbReference type="ARBA" id="ARBA00010413"/>
    </source>
</evidence>
<dbReference type="SUPFAM" id="SSF53448">
    <property type="entry name" value="Nucleotide-diphospho-sugar transferases"/>
    <property type="match status" value="1"/>
</dbReference>
<dbReference type="FunFam" id="3.90.550.10:FF:000022">
    <property type="entry name" value="Histo-blood group ABO system transferase"/>
    <property type="match status" value="1"/>
</dbReference>
<dbReference type="RefSeq" id="XP_012929014.1">
    <property type="nucleotide sequence ID" value="XM_013073560.1"/>
</dbReference>
<evidence type="ECO:0000256" key="2">
    <source>
        <dbReference type="ARBA" id="ARBA00004606"/>
    </source>
</evidence>
<feature type="binding site" evidence="11">
    <location>
        <position position="452"/>
    </location>
    <ligand>
        <name>an alpha-L-fucosyl-(1-&gt;2)-beta-D-galactosyl derivative</name>
        <dbReference type="ChEBI" id="CHEBI:140327"/>
    </ligand>
</feature>
<evidence type="ECO:0000256" key="7">
    <source>
        <dbReference type="ARBA" id="ARBA00022968"/>
    </source>
</evidence>
<keyword evidence="7" id="KW-0735">Signal-anchor</keyword>
<dbReference type="GO" id="GO:0016020">
    <property type="term" value="C:membrane"/>
    <property type="evidence" value="ECO:0007669"/>
    <property type="project" value="UniProtKB-SubCell"/>
</dbReference>
<dbReference type="KEGG" id="hgl:106007531"/>
<gene>
    <name evidence="14" type="primary">LOC106007531</name>
</gene>
<dbReference type="GO" id="GO:0005794">
    <property type="term" value="C:Golgi apparatus"/>
    <property type="evidence" value="ECO:0007669"/>
    <property type="project" value="TreeGrafter"/>
</dbReference>
<dbReference type="Gene3D" id="3.90.550.10">
    <property type="entry name" value="Spore Coat Polysaccharide Biosynthesis Protein SpsA, Chain A"/>
    <property type="match status" value="1"/>
</dbReference>
<dbReference type="GO" id="GO:0016758">
    <property type="term" value="F:hexosyltransferase activity"/>
    <property type="evidence" value="ECO:0007669"/>
    <property type="project" value="InterPro"/>
</dbReference>
<dbReference type="Pfam" id="PF03414">
    <property type="entry name" value="Glyco_transf_6"/>
    <property type="match status" value="1"/>
</dbReference>
<comment type="similarity">
    <text evidence="3">Belongs to the glycosyltransferase 6 family.</text>
</comment>
<evidence type="ECO:0000256" key="9">
    <source>
        <dbReference type="ARBA" id="ARBA00023136"/>
    </source>
</evidence>
<evidence type="ECO:0000256" key="12">
    <source>
        <dbReference type="SAM" id="MobiDB-lite"/>
    </source>
</evidence>
<evidence type="ECO:0000256" key="5">
    <source>
        <dbReference type="ARBA" id="ARBA00022679"/>
    </source>
</evidence>
<dbReference type="AlphaFoldDB" id="A0AAX6QYW1"/>
<evidence type="ECO:0000256" key="6">
    <source>
        <dbReference type="ARBA" id="ARBA00022692"/>
    </source>
</evidence>